<feature type="region of interest" description="Disordered" evidence="5">
    <location>
        <begin position="180"/>
        <end position="201"/>
    </location>
</feature>
<evidence type="ECO:0000313" key="6">
    <source>
        <dbReference type="EMBL" id="AHM04993.1"/>
    </source>
</evidence>
<sequence length="201" mass="21087">MVTLDDLPPDLPVLIAGPTASGKSALAARIVSDRGGMIVNADALQVYDGWRVLTARPSAAEEAALPHALYGHVPFGAEYSVGQWLRDLRPVLSGDRRPVIVGGTGLYFRALTEGLAEIPPVPPEVRAEADAMSHDALLADLDRVDPVLAARIDRANRARVQRGLGGSGAATGTALEPVAGRHATAPAAARSHTRLCRRGRS</sequence>
<comment type="similarity">
    <text evidence="1">Belongs to the IPP transferase family.</text>
</comment>
<evidence type="ECO:0000256" key="2">
    <source>
        <dbReference type="ARBA" id="ARBA00022679"/>
    </source>
</evidence>
<keyword evidence="7" id="KW-1185">Reference proteome</keyword>
<dbReference type="GO" id="GO:0005524">
    <property type="term" value="F:ATP binding"/>
    <property type="evidence" value="ECO:0007669"/>
    <property type="project" value="UniProtKB-KW"/>
</dbReference>
<dbReference type="InterPro" id="IPR027417">
    <property type="entry name" value="P-loop_NTPase"/>
</dbReference>
<dbReference type="EMBL" id="CP004372">
    <property type="protein sequence ID" value="AHM04993.1"/>
    <property type="molecule type" value="Genomic_DNA"/>
</dbReference>
<reference evidence="6 7" key="1">
    <citation type="submission" date="2013-03" db="EMBL/GenBank/DDBJ databases">
        <authorList>
            <person name="Fiebig A."/>
            <person name="Goeker M."/>
            <person name="Klenk H.-P.P."/>
        </authorList>
    </citation>
    <scope>NUCLEOTIDE SEQUENCE [LARGE SCALE GENOMIC DNA]</scope>
    <source>
        <strain evidence="7">DSM 19469</strain>
    </source>
</reference>
<dbReference type="Proteomes" id="UP000019593">
    <property type="component" value="Chromosome"/>
</dbReference>
<organism evidence="6 7">
    <name type="scientific">Roseicyclus elongatus DSM 19469</name>
    <dbReference type="NCBI Taxonomy" id="1294273"/>
    <lineage>
        <taxon>Bacteria</taxon>
        <taxon>Pseudomonadati</taxon>
        <taxon>Pseudomonadota</taxon>
        <taxon>Alphaproteobacteria</taxon>
        <taxon>Rhodobacterales</taxon>
        <taxon>Roseobacteraceae</taxon>
        <taxon>Roseicyclus</taxon>
    </lineage>
</organism>
<dbReference type="InterPro" id="IPR039657">
    <property type="entry name" value="Dimethylallyltransferase"/>
</dbReference>
<evidence type="ECO:0000256" key="5">
    <source>
        <dbReference type="SAM" id="MobiDB-lite"/>
    </source>
</evidence>
<dbReference type="eggNOG" id="COG0324">
    <property type="taxonomic scope" value="Bacteria"/>
</dbReference>
<feature type="compositionally biased region" description="Basic residues" evidence="5">
    <location>
        <begin position="191"/>
        <end position="201"/>
    </location>
</feature>
<accession>W8RUT0</accession>
<evidence type="ECO:0000256" key="4">
    <source>
        <dbReference type="ARBA" id="ARBA00022840"/>
    </source>
</evidence>
<evidence type="ECO:0000256" key="1">
    <source>
        <dbReference type="ARBA" id="ARBA00005842"/>
    </source>
</evidence>
<feature type="compositionally biased region" description="Low complexity" evidence="5">
    <location>
        <begin position="180"/>
        <end position="190"/>
    </location>
</feature>
<protein>
    <submittedName>
        <fullName evidence="6">tRNA delta(2)-isopentenylpyrophosphate transferase</fullName>
        <ecNumber evidence="6">2.5.1.75</ecNumber>
    </submittedName>
</protein>
<dbReference type="SUPFAM" id="SSF52540">
    <property type="entry name" value="P-loop containing nucleoside triphosphate hydrolases"/>
    <property type="match status" value="1"/>
</dbReference>
<dbReference type="STRING" id="1294273.roselon_02694"/>
<dbReference type="PANTHER" id="PTHR11088">
    <property type="entry name" value="TRNA DIMETHYLALLYLTRANSFERASE"/>
    <property type="match status" value="1"/>
</dbReference>
<dbReference type="Gene3D" id="1.10.20.140">
    <property type="match status" value="1"/>
</dbReference>
<dbReference type="PATRIC" id="fig|1294273.3.peg.2658"/>
<dbReference type="KEGG" id="red:roselon_02694"/>
<name>W8RUT0_9RHOB</name>
<keyword evidence="2 6" id="KW-0808">Transferase</keyword>
<dbReference type="Pfam" id="PF01715">
    <property type="entry name" value="IPPT"/>
    <property type="match status" value="1"/>
</dbReference>
<keyword evidence="4" id="KW-0067">ATP-binding</keyword>
<keyword evidence="3" id="KW-0547">Nucleotide-binding</keyword>
<dbReference type="HOGENOM" id="CLU_1359548_0_0_5"/>
<evidence type="ECO:0000256" key="3">
    <source>
        <dbReference type="ARBA" id="ARBA00022741"/>
    </source>
</evidence>
<dbReference type="Gene3D" id="3.40.50.300">
    <property type="entry name" value="P-loop containing nucleotide triphosphate hydrolases"/>
    <property type="match status" value="1"/>
</dbReference>
<dbReference type="EC" id="2.5.1.75" evidence="6"/>
<dbReference type="AlphaFoldDB" id="W8RUT0"/>
<dbReference type="GO" id="GO:0006400">
    <property type="term" value="P:tRNA modification"/>
    <property type="evidence" value="ECO:0007669"/>
    <property type="project" value="TreeGrafter"/>
</dbReference>
<dbReference type="GO" id="GO:0052381">
    <property type="term" value="F:tRNA dimethylallyltransferase activity"/>
    <property type="evidence" value="ECO:0007669"/>
    <property type="project" value="UniProtKB-EC"/>
</dbReference>
<dbReference type="PANTHER" id="PTHR11088:SF60">
    <property type="entry name" value="TRNA DIMETHYLALLYLTRANSFERASE"/>
    <property type="match status" value="1"/>
</dbReference>
<evidence type="ECO:0000313" key="7">
    <source>
        <dbReference type="Proteomes" id="UP000019593"/>
    </source>
</evidence>
<gene>
    <name evidence="6" type="ORF">roselon_02694</name>
</gene>
<proteinExistence type="inferred from homology"/>